<keyword evidence="6" id="KW-0418">Kinase</keyword>
<feature type="transmembrane region" description="Helical" evidence="9">
    <location>
        <begin position="273"/>
        <end position="298"/>
    </location>
</feature>
<evidence type="ECO:0000256" key="2">
    <source>
        <dbReference type="ARBA" id="ARBA00012438"/>
    </source>
</evidence>
<evidence type="ECO:0000259" key="11">
    <source>
        <dbReference type="Pfam" id="PF07730"/>
    </source>
</evidence>
<dbReference type="SUPFAM" id="SSF55874">
    <property type="entry name" value="ATPase domain of HSP90 chaperone/DNA topoisomerase II/histidine kinase"/>
    <property type="match status" value="1"/>
</dbReference>
<feature type="transmembrane region" description="Helical" evidence="9">
    <location>
        <begin position="183"/>
        <end position="206"/>
    </location>
</feature>
<dbReference type="PANTHER" id="PTHR24421:SF10">
    <property type="entry name" value="NITRATE_NITRITE SENSOR PROTEIN NARQ"/>
    <property type="match status" value="1"/>
</dbReference>
<feature type="domain" description="Histidine kinase/HSP90-like ATPase" evidence="10">
    <location>
        <begin position="584"/>
        <end position="666"/>
    </location>
</feature>
<comment type="catalytic activity">
    <reaction evidence="1">
        <text>ATP + protein L-histidine = ADP + protein N-phospho-L-histidine.</text>
        <dbReference type="EC" id="2.7.13.3"/>
    </reaction>
</comment>
<evidence type="ECO:0000259" key="10">
    <source>
        <dbReference type="Pfam" id="PF02518"/>
    </source>
</evidence>
<keyword evidence="9" id="KW-1133">Transmembrane helix</keyword>
<dbReference type="InterPro" id="IPR003594">
    <property type="entry name" value="HATPase_dom"/>
</dbReference>
<dbReference type="Gene3D" id="3.30.565.10">
    <property type="entry name" value="Histidine kinase-like ATPase, C-terminal domain"/>
    <property type="match status" value="1"/>
</dbReference>
<feature type="transmembrane region" description="Helical" evidence="9">
    <location>
        <begin position="243"/>
        <end position="261"/>
    </location>
</feature>
<reference evidence="13" key="1">
    <citation type="journal article" date="2019" name="Int. J. Syst. Evol. Microbiol.">
        <title>The Global Catalogue of Microorganisms (GCM) 10K type strain sequencing project: providing services to taxonomists for standard genome sequencing and annotation.</title>
        <authorList>
            <consortium name="The Broad Institute Genomics Platform"/>
            <consortium name="The Broad Institute Genome Sequencing Center for Infectious Disease"/>
            <person name="Wu L."/>
            <person name="Ma J."/>
        </authorList>
    </citation>
    <scope>NUCLEOTIDE SEQUENCE [LARGE SCALE GENOMIC DNA]</scope>
    <source>
        <strain evidence="13">JCM 16953</strain>
    </source>
</reference>
<feature type="transmembrane region" description="Helical" evidence="9">
    <location>
        <begin position="218"/>
        <end position="237"/>
    </location>
</feature>
<evidence type="ECO:0000256" key="8">
    <source>
        <dbReference type="ARBA" id="ARBA00023012"/>
    </source>
</evidence>
<keyword evidence="9" id="KW-0472">Membrane</keyword>
<dbReference type="InterPro" id="IPR011712">
    <property type="entry name" value="Sig_transdc_His_kin_sub3_dim/P"/>
</dbReference>
<evidence type="ECO:0000313" key="13">
    <source>
        <dbReference type="Proteomes" id="UP001501821"/>
    </source>
</evidence>
<feature type="transmembrane region" description="Helical" evidence="9">
    <location>
        <begin position="136"/>
        <end position="157"/>
    </location>
</feature>
<evidence type="ECO:0000256" key="9">
    <source>
        <dbReference type="SAM" id="Phobius"/>
    </source>
</evidence>
<keyword evidence="8" id="KW-0902">Two-component regulatory system</keyword>
<sequence length="668" mass="70605">MVVEPDPFDEVPSAAREAAVAAVGVLVLGLVGYGASLGFQVSNVHNGLLALTFTAVGLYVLRMRPGHLVGFLFVASGLQSAAMYFGRQYGLDQRDLPAASWLAWFSIWQVPLGMALTGTTIMLFPDGRLPSRRWRPVVVAMVAVAALIALASALWPIEDDWRSSRLDFPFAVPGRGPAVDVGYPVMAACYQVFLLVWVAAVVVRVRRATGDETRQMRWFVYAVAVAAAVLIGGVATVGSPVPGLVATSLVPLAAGVAILKYRLYDIDPVINKTLVVGAMALVITMGYVSVVLGVGAIVPASDNVLALVATALVAVAFEPVRRRAQRLADRLAYGHRATPYESLARLSAQLQEAPEELLEGVAATVAGAVGATEVVVWVGAEHGLVPAAAWPDAPPADARTRALGDLAGPRWHVRPVLHDGDVRGALTFRKPVGEPLSHGERRLLDDLVAQTGLVIDHREKEQEMRAAARRIVTAGDAARRRVERDLHDGAQQRLVALSVELAMLGKLAERSDAREVAEHAAAARSHLLEATAELRELARGLHPPALTREGLAVAVEGLVDRCPVPVRLEVDLPSRPPAEVEATAYFLVAEGLTNVARYAGARSADVRITRTDRGLEVRVSDDGAGGADAGRGTGLQGLADRLAALGARLEVDSPPGGGTKIGAVLPCA</sequence>
<keyword evidence="9" id="KW-0812">Transmembrane</keyword>
<evidence type="ECO:0000313" key="12">
    <source>
        <dbReference type="EMBL" id="GAA3805322.1"/>
    </source>
</evidence>
<feature type="transmembrane region" description="Helical" evidence="9">
    <location>
        <begin position="98"/>
        <end position="124"/>
    </location>
</feature>
<comment type="caution">
    <text evidence="12">The sequence shown here is derived from an EMBL/GenBank/DDBJ whole genome shotgun (WGS) entry which is preliminary data.</text>
</comment>
<evidence type="ECO:0000256" key="7">
    <source>
        <dbReference type="ARBA" id="ARBA00022840"/>
    </source>
</evidence>
<dbReference type="InterPro" id="IPR036890">
    <property type="entry name" value="HATPase_C_sf"/>
</dbReference>
<evidence type="ECO:0000256" key="1">
    <source>
        <dbReference type="ARBA" id="ARBA00000085"/>
    </source>
</evidence>
<keyword evidence="3" id="KW-0597">Phosphoprotein</keyword>
<accession>A0ABP7HWH8</accession>
<keyword evidence="4" id="KW-0808">Transferase</keyword>
<feature type="transmembrane region" description="Helical" evidence="9">
    <location>
        <begin position="44"/>
        <end position="61"/>
    </location>
</feature>
<feature type="transmembrane region" description="Helical" evidence="9">
    <location>
        <begin position="68"/>
        <end position="86"/>
    </location>
</feature>
<dbReference type="EMBL" id="BAABAH010000001">
    <property type="protein sequence ID" value="GAA3805322.1"/>
    <property type="molecule type" value="Genomic_DNA"/>
</dbReference>
<feature type="domain" description="Signal transduction histidine kinase subgroup 3 dimerisation and phosphoacceptor" evidence="11">
    <location>
        <begin position="479"/>
        <end position="546"/>
    </location>
</feature>
<keyword evidence="5" id="KW-0547">Nucleotide-binding</keyword>
<dbReference type="Pfam" id="PF07730">
    <property type="entry name" value="HisKA_3"/>
    <property type="match status" value="1"/>
</dbReference>
<evidence type="ECO:0000256" key="6">
    <source>
        <dbReference type="ARBA" id="ARBA00022777"/>
    </source>
</evidence>
<name>A0ABP7HWH8_9ACTN</name>
<dbReference type="CDD" id="cd16917">
    <property type="entry name" value="HATPase_UhpB-NarQ-NarX-like"/>
    <property type="match status" value="1"/>
</dbReference>
<organism evidence="12 13">
    <name type="scientific">Nocardioides panacisoli</name>
    <dbReference type="NCBI Taxonomy" id="627624"/>
    <lineage>
        <taxon>Bacteria</taxon>
        <taxon>Bacillati</taxon>
        <taxon>Actinomycetota</taxon>
        <taxon>Actinomycetes</taxon>
        <taxon>Propionibacteriales</taxon>
        <taxon>Nocardioidaceae</taxon>
        <taxon>Nocardioides</taxon>
    </lineage>
</organism>
<dbReference type="EC" id="2.7.13.3" evidence="2"/>
<gene>
    <name evidence="12" type="ORF">GCM10022242_05630</name>
</gene>
<dbReference type="Proteomes" id="UP001501821">
    <property type="component" value="Unassembled WGS sequence"/>
</dbReference>
<feature type="transmembrane region" description="Helical" evidence="9">
    <location>
        <begin position="18"/>
        <end position="38"/>
    </location>
</feature>
<dbReference type="SUPFAM" id="SSF55781">
    <property type="entry name" value="GAF domain-like"/>
    <property type="match status" value="1"/>
</dbReference>
<dbReference type="Gene3D" id="1.20.5.1930">
    <property type="match status" value="1"/>
</dbReference>
<evidence type="ECO:0000256" key="3">
    <source>
        <dbReference type="ARBA" id="ARBA00022553"/>
    </source>
</evidence>
<keyword evidence="13" id="KW-1185">Reference proteome</keyword>
<proteinExistence type="predicted"/>
<evidence type="ECO:0000256" key="4">
    <source>
        <dbReference type="ARBA" id="ARBA00022679"/>
    </source>
</evidence>
<dbReference type="PANTHER" id="PTHR24421">
    <property type="entry name" value="NITRATE/NITRITE SENSOR PROTEIN NARX-RELATED"/>
    <property type="match status" value="1"/>
</dbReference>
<keyword evidence="7" id="KW-0067">ATP-binding</keyword>
<dbReference type="InterPro" id="IPR050482">
    <property type="entry name" value="Sensor_HK_TwoCompSys"/>
</dbReference>
<protein>
    <recommendedName>
        <fullName evidence="2">histidine kinase</fullName>
        <ecNumber evidence="2">2.7.13.3</ecNumber>
    </recommendedName>
</protein>
<evidence type="ECO:0000256" key="5">
    <source>
        <dbReference type="ARBA" id="ARBA00022741"/>
    </source>
</evidence>
<dbReference type="Pfam" id="PF02518">
    <property type="entry name" value="HATPase_c"/>
    <property type="match status" value="1"/>
</dbReference>